<dbReference type="Pfam" id="PF13091">
    <property type="entry name" value="PLDc_2"/>
    <property type="match status" value="2"/>
</dbReference>
<dbReference type="PROSITE" id="PS50035">
    <property type="entry name" value="PLD"/>
    <property type="match status" value="2"/>
</dbReference>
<name>A0ABQ5V6M4_9PROT</name>
<comment type="caution">
    <text evidence="7">The sequence shown here is derived from an EMBL/GenBank/DDBJ whole genome shotgun (WGS) entry which is preliminary data.</text>
</comment>
<evidence type="ECO:0000256" key="5">
    <source>
        <dbReference type="ARBA" id="ARBA00029594"/>
    </source>
</evidence>
<accession>A0ABQ5V6M4</accession>
<proteinExistence type="predicted"/>
<evidence type="ECO:0000256" key="1">
    <source>
        <dbReference type="ARBA" id="ARBA00003145"/>
    </source>
</evidence>
<evidence type="ECO:0000313" key="7">
    <source>
        <dbReference type="EMBL" id="GLQ22493.1"/>
    </source>
</evidence>
<organism evidence="7 8">
    <name type="scientific">Algimonas ampicilliniresistens</name>
    <dbReference type="NCBI Taxonomy" id="1298735"/>
    <lineage>
        <taxon>Bacteria</taxon>
        <taxon>Pseudomonadati</taxon>
        <taxon>Pseudomonadota</taxon>
        <taxon>Alphaproteobacteria</taxon>
        <taxon>Maricaulales</taxon>
        <taxon>Robiginitomaculaceae</taxon>
        <taxon>Algimonas</taxon>
    </lineage>
</organism>
<dbReference type="EMBL" id="BSNK01000001">
    <property type="protein sequence ID" value="GLQ22493.1"/>
    <property type="molecule type" value="Genomic_DNA"/>
</dbReference>
<dbReference type="InterPro" id="IPR001736">
    <property type="entry name" value="PLipase_D/transphosphatidylase"/>
</dbReference>
<dbReference type="Gene3D" id="3.30.870.10">
    <property type="entry name" value="Endonuclease Chain A"/>
    <property type="match status" value="2"/>
</dbReference>
<evidence type="ECO:0000313" key="8">
    <source>
        <dbReference type="Proteomes" id="UP001161391"/>
    </source>
</evidence>
<dbReference type="SMART" id="SM00155">
    <property type="entry name" value="PLDc"/>
    <property type="match status" value="2"/>
</dbReference>
<comment type="subcellular location">
    <subcellularLocation>
        <location evidence="2">Secreted</location>
    </subcellularLocation>
</comment>
<feature type="domain" description="PLD phosphodiesterase" evidence="6">
    <location>
        <begin position="99"/>
        <end position="126"/>
    </location>
</feature>
<evidence type="ECO:0000256" key="3">
    <source>
        <dbReference type="ARBA" id="ARBA00018392"/>
    </source>
</evidence>
<dbReference type="PANTHER" id="PTHR21248:SF22">
    <property type="entry name" value="PHOSPHOLIPASE D"/>
    <property type="match status" value="1"/>
</dbReference>
<reference evidence="7" key="2">
    <citation type="submission" date="2023-01" db="EMBL/GenBank/DDBJ databases">
        <title>Draft genome sequence of Algimonas ampicilliniresistens strain NBRC 108219.</title>
        <authorList>
            <person name="Sun Q."/>
            <person name="Mori K."/>
        </authorList>
    </citation>
    <scope>NUCLEOTIDE SEQUENCE</scope>
    <source>
        <strain evidence="7">NBRC 108219</strain>
    </source>
</reference>
<evidence type="ECO:0000256" key="4">
    <source>
        <dbReference type="ARBA" id="ARBA00022525"/>
    </source>
</evidence>
<gene>
    <name evidence="7" type="ORF">GCM10007853_03670</name>
</gene>
<comment type="function">
    <text evidence="1">Could be a virulence factor.</text>
</comment>
<evidence type="ECO:0000256" key="2">
    <source>
        <dbReference type="ARBA" id="ARBA00004613"/>
    </source>
</evidence>
<reference evidence="7" key="1">
    <citation type="journal article" date="2014" name="Int. J. Syst. Evol. Microbiol.">
        <title>Complete genome of a new Firmicutes species belonging to the dominant human colonic microbiota ('Ruminococcus bicirculans') reveals two chromosomes and a selective capacity to utilize plant glucans.</title>
        <authorList>
            <consortium name="NISC Comparative Sequencing Program"/>
            <person name="Wegmann U."/>
            <person name="Louis P."/>
            <person name="Goesmann A."/>
            <person name="Henrissat B."/>
            <person name="Duncan S.H."/>
            <person name="Flint H.J."/>
        </authorList>
    </citation>
    <scope>NUCLEOTIDE SEQUENCE</scope>
    <source>
        <strain evidence="7">NBRC 108219</strain>
    </source>
</reference>
<evidence type="ECO:0000259" key="6">
    <source>
        <dbReference type="PROSITE" id="PS50035"/>
    </source>
</evidence>
<feature type="domain" description="PLD phosphodiesterase" evidence="6">
    <location>
        <begin position="275"/>
        <end position="297"/>
    </location>
</feature>
<dbReference type="PANTHER" id="PTHR21248">
    <property type="entry name" value="CARDIOLIPIN SYNTHASE"/>
    <property type="match status" value="1"/>
</dbReference>
<keyword evidence="4" id="KW-0964">Secreted</keyword>
<sequence length="357" mass="40156">MLVGIESIHDGLSNAIHGARHSVVLSTYIFRSDSLGHQVADALEAAHRRGVHVRILLDGFGNSAVWGWRRARMYSRLRKAGLDVRRFNAALWPWSLPYLNLRNHRKICIIDSCIAFVGSANIGRVPNLETQFSLSGDCAVQLESIFDSDWDRSASSTRLFIKPPTRPETDNHQTADQLDQIVMSSPANPVEALRFVLLDALLHAESRIRILTPYFLPDEGLRSALLAARAKGVNVEILMPDRSNYSVLDWASRRQSRALVKAGCTLAYRPDCFDHSKLMTIDRNWALIGSSNWDARSFRLNQEVDLISRQIDFIASLDQEIDRRFSKGSIATEKTLEGRNPLIAIRNAVARLALPYL</sequence>
<dbReference type="Proteomes" id="UP001161391">
    <property type="component" value="Unassembled WGS sequence"/>
</dbReference>
<dbReference type="InterPro" id="IPR025202">
    <property type="entry name" value="PLD-like_dom"/>
</dbReference>
<keyword evidence="8" id="KW-1185">Reference proteome</keyword>
<dbReference type="SUPFAM" id="SSF56024">
    <property type="entry name" value="Phospholipase D/nuclease"/>
    <property type="match status" value="2"/>
</dbReference>
<protein>
    <recommendedName>
        <fullName evidence="3">Phospholipase D</fullName>
    </recommendedName>
    <alternativeName>
        <fullName evidence="5">Choline phosphatase</fullName>
    </alternativeName>
</protein>